<dbReference type="AlphaFoldDB" id="A0A5J4YVZ6"/>
<evidence type="ECO:0000256" key="3">
    <source>
        <dbReference type="ARBA" id="ARBA00022723"/>
    </source>
</evidence>
<dbReference type="Gene3D" id="1.20.1090.10">
    <property type="entry name" value="Dehydroquinate synthase-like - alpha domain"/>
    <property type="match status" value="1"/>
</dbReference>
<dbReference type="OrthoDB" id="197068at2759"/>
<accession>A0A5J4YVZ6</accession>
<comment type="cofactor">
    <cofactor evidence="1">
        <name>NAD(+)</name>
        <dbReference type="ChEBI" id="CHEBI:57540"/>
    </cofactor>
</comment>
<comment type="cofactor">
    <cofactor evidence="2">
        <name>Co(2+)</name>
        <dbReference type="ChEBI" id="CHEBI:48828"/>
    </cofactor>
</comment>
<dbReference type="InterPro" id="IPR030960">
    <property type="entry name" value="DHQS/DOIS_N"/>
</dbReference>
<evidence type="ECO:0000313" key="8">
    <source>
        <dbReference type="Proteomes" id="UP000324585"/>
    </source>
</evidence>
<keyword evidence="3" id="KW-0479">Metal-binding</keyword>
<evidence type="ECO:0000256" key="1">
    <source>
        <dbReference type="ARBA" id="ARBA00001911"/>
    </source>
</evidence>
<evidence type="ECO:0000256" key="2">
    <source>
        <dbReference type="ARBA" id="ARBA00001941"/>
    </source>
</evidence>
<comment type="caution">
    <text evidence="7">The sequence shown here is derived from an EMBL/GenBank/DDBJ whole genome shotgun (WGS) entry which is preliminary data.</text>
</comment>
<protein>
    <submittedName>
        <fullName evidence="7">3-dehydroquinate synthase</fullName>
    </submittedName>
</protein>
<evidence type="ECO:0000256" key="4">
    <source>
        <dbReference type="ARBA" id="ARBA00023027"/>
    </source>
</evidence>
<keyword evidence="4" id="KW-0520">NAD</keyword>
<dbReference type="EMBL" id="VRMN01000003">
    <property type="protein sequence ID" value="KAA8495681.1"/>
    <property type="molecule type" value="Genomic_DNA"/>
</dbReference>
<keyword evidence="8" id="KW-1185">Reference proteome</keyword>
<name>A0A5J4YVZ6_PORPP</name>
<feature type="domain" description="3-dehydroquinate synthase C-terminal" evidence="6">
    <location>
        <begin position="235"/>
        <end position="380"/>
    </location>
</feature>
<proteinExistence type="predicted"/>
<evidence type="ECO:0000313" key="7">
    <source>
        <dbReference type="EMBL" id="KAA8495681.1"/>
    </source>
</evidence>
<dbReference type="CDD" id="cd08197">
    <property type="entry name" value="DOIS"/>
    <property type="match status" value="1"/>
</dbReference>
<reference evidence="8" key="1">
    <citation type="journal article" date="2019" name="Nat. Commun.">
        <title>Expansion of phycobilisome linker gene families in mesophilic red algae.</title>
        <authorList>
            <person name="Lee J."/>
            <person name="Kim D."/>
            <person name="Bhattacharya D."/>
            <person name="Yoon H.S."/>
        </authorList>
    </citation>
    <scope>NUCLEOTIDE SEQUENCE [LARGE SCALE GENOMIC DNA]</scope>
    <source>
        <strain evidence="8">CCMP 1328</strain>
    </source>
</reference>
<gene>
    <name evidence="7" type="ORF">FVE85_1836</name>
</gene>
<dbReference type="Gene3D" id="3.40.50.1970">
    <property type="match status" value="1"/>
</dbReference>
<evidence type="ECO:0000259" key="6">
    <source>
        <dbReference type="Pfam" id="PF24621"/>
    </source>
</evidence>
<dbReference type="SUPFAM" id="SSF56796">
    <property type="entry name" value="Dehydroquinate synthase-like"/>
    <property type="match status" value="1"/>
</dbReference>
<dbReference type="InterPro" id="IPR050071">
    <property type="entry name" value="Dehydroquinate_synthase"/>
</dbReference>
<dbReference type="PANTHER" id="PTHR43622">
    <property type="entry name" value="3-DEHYDROQUINATE SYNTHASE"/>
    <property type="match status" value="1"/>
</dbReference>
<dbReference type="InterPro" id="IPR056179">
    <property type="entry name" value="DHQS_C"/>
</dbReference>
<dbReference type="GO" id="GO:0046872">
    <property type="term" value="F:metal ion binding"/>
    <property type="evidence" value="ECO:0007669"/>
    <property type="project" value="UniProtKB-KW"/>
</dbReference>
<dbReference type="Pfam" id="PF01761">
    <property type="entry name" value="DHQ_synthase"/>
    <property type="match status" value="1"/>
</dbReference>
<evidence type="ECO:0000259" key="5">
    <source>
        <dbReference type="Pfam" id="PF01761"/>
    </source>
</evidence>
<dbReference type="GO" id="GO:0003856">
    <property type="term" value="F:3-dehydroquinate synthase activity"/>
    <property type="evidence" value="ECO:0007669"/>
    <property type="project" value="TreeGrafter"/>
</dbReference>
<dbReference type="Proteomes" id="UP000324585">
    <property type="component" value="Unassembled WGS sequence"/>
</dbReference>
<feature type="domain" description="3-dehydroquinate synthase N-terminal" evidence="5">
    <location>
        <begin position="125"/>
        <end position="232"/>
    </location>
</feature>
<dbReference type="PANTHER" id="PTHR43622:SF1">
    <property type="entry name" value="3-DEHYDROQUINATE SYNTHASE"/>
    <property type="match status" value="1"/>
</dbReference>
<dbReference type="Pfam" id="PF24621">
    <property type="entry name" value="DHQS_C"/>
    <property type="match status" value="1"/>
</dbReference>
<organism evidence="7 8">
    <name type="scientific">Porphyridium purpureum</name>
    <name type="common">Red alga</name>
    <name type="synonym">Porphyridium cruentum</name>
    <dbReference type="NCBI Taxonomy" id="35688"/>
    <lineage>
        <taxon>Eukaryota</taxon>
        <taxon>Rhodophyta</taxon>
        <taxon>Bangiophyceae</taxon>
        <taxon>Porphyridiales</taxon>
        <taxon>Porphyridiaceae</taxon>
        <taxon>Porphyridium</taxon>
    </lineage>
</organism>
<dbReference type="OMA" id="TIAHKVP"/>
<sequence length="429" mass="47760">MLTANNFQAVHVVDKSPLVAATVSKPEQKVLVKQKEAPVTAHFGRYHKKMETDVIVKDGILMDFRHYAKSVLPEDSHLSKNYLVTDRIVDELYGDQVLNEMRAAGLDVEKLVMPADNCDESGESSAEMHKTLKVLSWMIDSILDMGIDKHSCIVSLGGGVVNNLCGFLASSLYRGISLVHITTTMMGQSDAAIDFKQAVNHPRGKNLVGSYYPASKVVCDPATLTTLSDRHLLNGLSECIKHAITQSKDMLDFILDGIHDMRNTKYLEAVVRMTVEHKAPTLTDYHDSDFNEMCPQYGHAIGHAVEHLSWHEGFGPALLHGEAIAIGMCVSAEIAYIMDLCDEAVVDKHYEIFEKAALPVHIPSNMTLDLVLEKLTYDKHYLRCKPTMGLVTDIGNMHLDEENMCYGIKIDEEILLSAMEANVERRCRS</sequence>